<evidence type="ECO:0000313" key="1">
    <source>
        <dbReference type="EMBL" id="GLS26920.1"/>
    </source>
</evidence>
<protein>
    <recommendedName>
        <fullName evidence="3">DUF3080 family protein</fullName>
    </recommendedName>
</protein>
<comment type="caution">
    <text evidence="1">The sequence shown here is derived from an EMBL/GenBank/DDBJ whole genome shotgun (WGS) entry which is preliminary data.</text>
</comment>
<proteinExistence type="predicted"/>
<accession>A0AA37TB96</accession>
<dbReference type="RefSeq" id="WP_232593547.1">
    <property type="nucleotide sequence ID" value="NZ_BSPD01000062.1"/>
</dbReference>
<evidence type="ECO:0000313" key="2">
    <source>
        <dbReference type="Proteomes" id="UP001156870"/>
    </source>
</evidence>
<dbReference type="InterPro" id="IPR021431">
    <property type="entry name" value="DUF3080"/>
</dbReference>
<reference evidence="1 2" key="1">
    <citation type="journal article" date="2014" name="Int. J. Syst. Evol. Microbiol.">
        <title>Complete genome sequence of Corynebacterium casei LMG S-19264T (=DSM 44701T), isolated from a smear-ripened cheese.</title>
        <authorList>
            <consortium name="US DOE Joint Genome Institute (JGI-PGF)"/>
            <person name="Walter F."/>
            <person name="Albersmeier A."/>
            <person name="Kalinowski J."/>
            <person name="Ruckert C."/>
        </authorList>
    </citation>
    <scope>NUCLEOTIDE SEQUENCE [LARGE SCALE GENOMIC DNA]</scope>
    <source>
        <strain evidence="1 2">NBRC 110095</strain>
    </source>
</reference>
<gene>
    <name evidence="1" type="ORF">GCM10007877_26390</name>
</gene>
<dbReference type="Proteomes" id="UP001156870">
    <property type="component" value="Unassembled WGS sequence"/>
</dbReference>
<sequence length="331" mass="38087">MVDNYGYRLGNALEVSLPEPDSTPLVLYPERRELQHVTTELSIDILEFLRLSQCDLQRLIGSRNSGLGRVMADSQQWLYEAEFLVLARQCLRQLLNNPDATDLQVELQKAVSVKTQERWFVAWNAAYASQEFQTLFSTAVEPLPPNAAKAGELIEAITELARVQRRWFDHERLPQQDVELAYQVIGSVKYAGQLLRAMDVLINQLSVLTRMLEMRTHQEPFCRAGAHGLSTPPPEVKVLQTVFFKFYIGEIQPYIALVYQEAKALQLSLRKLLSVYEDSPEVMENPAWKMYWHQTWDEQSEVSVWNRYQVSVESHTKAWQGILNACGVMPR</sequence>
<keyword evidence="2" id="KW-1185">Reference proteome</keyword>
<organism evidence="1 2">
    <name type="scientific">Marinibactrum halimedae</name>
    <dbReference type="NCBI Taxonomy" id="1444977"/>
    <lineage>
        <taxon>Bacteria</taxon>
        <taxon>Pseudomonadati</taxon>
        <taxon>Pseudomonadota</taxon>
        <taxon>Gammaproteobacteria</taxon>
        <taxon>Cellvibrionales</taxon>
        <taxon>Cellvibrionaceae</taxon>
        <taxon>Marinibactrum</taxon>
    </lineage>
</organism>
<evidence type="ECO:0008006" key="3">
    <source>
        <dbReference type="Google" id="ProtNLM"/>
    </source>
</evidence>
<dbReference type="EMBL" id="BSPD01000062">
    <property type="protein sequence ID" value="GLS26920.1"/>
    <property type="molecule type" value="Genomic_DNA"/>
</dbReference>
<dbReference type="Pfam" id="PF11279">
    <property type="entry name" value="DUF3080"/>
    <property type="match status" value="1"/>
</dbReference>
<name>A0AA37TB96_9GAMM</name>
<dbReference type="AlphaFoldDB" id="A0AA37TB96"/>